<dbReference type="Proteomes" id="UP000271241">
    <property type="component" value="Unassembled WGS sequence"/>
</dbReference>
<name>A0A4P9XXP9_9FUNG</name>
<accession>A0A4P9XXP9</accession>
<protein>
    <recommendedName>
        <fullName evidence="4">Retrotransposon gag domain-containing protein</fullName>
    </recommendedName>
</protein>
<organism evidence="2 3">
    <name type="scientific">Thamnocephalis sphaerospora</name>
    <dbReference type="NCBI Taxonomy" id="78915"/>
    <lineage>
        <taxon>Eukaryota</taxon>
        <taxon>Fungi</taxon>
        <taxon>Fungi incertae sedis</taxon>
        <taxon>Zoopagomycota</taxon>
        <taxon>Zoopagomycotina</taxon>
        <taxon>Zoopagomycetes</taxon>
        <taxon>Zoopagales</taxon>
        <taxon>Sigmoideomycetaceae</taxon>
        <taxon>Thamnocephalis</taxon>
    </lineage>
</organism>
<feature type="region of interest" description="Disordered" evidence="1">
    <location>
        <begin position="309"/>
        <end position="349"/>
    </location>
</feature>
<evidence type="ECO:0000256" key="1">
    <source>
        <dbReference type="SAM" id="MobiDB-lite"/>
    </source>
</evidence>
<feature type="region of interest" description="Disordered" evidence="1">
    <location>
        <begin position="480"/>
        <end position="501"/>
    </location>
</feature>
<evidence type="ECO:0000313" key="2">
    <source>
        <dbReference type="EMBL" id="RKP11166.1"/>
    </source>
</evidence>
<dbReference type="AlphaFoldDB" id="A0A4P9XXP9"/>
<sequence>MLSFYRKSSAATPLCLRITHKPPVFTGAYGDDIDAWLKTFEDCARRNNWESADWPLLASLYLSETWRAWLSSRMDTVSADWRMFSRELSRAVGPPNRYELLLEEWHAFCRRPDENAHAHATRFHHALLHRLAETSRPETLNRYLVAIYRKARAVVDDVNSTLGKAVFCALISEDVFRLARCEPATANDDADISMDDGPAARGEVLEPSAYTHKKAKRPMPLMLATSAPIGTLCSSPSSIYSASSVSELSTASSSASPLPATFISSTPIIAPVAEPQRLFSPMAEPYQQIRHLVSPSALFSVQASTQLQSSALPSPHMPDPLLLPPPQHPPPQIPPPPPPPSPPMPQRPLSLQRLFKSPSLLRHRKRQAICASRRVSRLAALTREFDDLSKQFDRLRLRTSGARERSFSTASTHTQDSDKSYVDLESLAMHAPQRETALPRYTPFLPPVALRQRMAPPTSPQLASQNQRSIPSLQMLRFRSRQRQDKAALPPSQPATSHKQTISTRLASICSSCDPRKHKKIICCQPKRTASALFGAIARACRRT</sequence>
<dbReference type="OrthoDB" id="5569768at2759"/>
<keyword evidence="3" id="KW-1185">Reference proteome</keyword>
<evidence type="ECO:0008006" key="4">
    <source>
        <dbReference type="Google" id="ProtNLM"/>
    </source>
</evidence>
<proteinExistence type="predicted"/>
<gene>
    <name evidence="2" type="ORF">THASP1DRAFT_27083</name>
</gene>
<evidence type="ECO:0000313" key="3">
    <source>
        <dbReference type="Proteomes" id="UP000271241"/>
    </source>
</evidence>
<feature type="compositionally biased region" description="Pro residues" evidence="1">
    <location>
        <begin position="315"/>
        <end position="346"/>
    </location>
</feature>
<reference evidence="3" key="1">
    <citation type="journal article" date="2018" name="Nat. Microbiol.">
        <title>Leveraging single-cell genomics to expand the fungal tree of life.</title>
        <authorList>
            <person name="Ahrendt S.R."/>
            <person name="Quandt C.A."/>
            <person name="Ciobanu D."/>
            <person name="Clum A."/>
            <person name="Salamov A."/>
            <person name="Andreopoulos B."/>
            <person name="Cheng J.F."/>
            <person name="Woyke T."/>
            <person name="Pelin A."/>
            <person name="Henrissat B."/>
            <person name="Reynolds N.K."/>
            <person name="Benny G.L."/>
            <person name="Smith M.E."/>
            <person name="James T.Y."/>
            <person name="Grigoriev I.V."/>
        </authorList>
    </citation>
    <scope>NUCLEOTIDE SEQUENCE [LARGE SCALE GENOMIC DNA]</scope>
    <source>
        <strain evidence="3">RSA 1356</strain>
    </source>
</reference>
<dbReference type="EMBL" id="KZ992425">
    <property type="protein sequence ID" value="RKP11166.1"/>
    <property type="molecule type" value="Genomic_DNA"/>
</dbReference>